<keyword evidence="2" id="KW-0472">Membrane</keyword>
<dbReference type="EMBL" id="JAOCCL010000101">
    <property type="protein sequence ID" value="MDH0828123.1"/>
    <property type="molecule type" value="Genomic_DNA"/>
</dbReference>
<reference evidence="3" key="1">
    <citation type="submission" date="2022-09" db="EMBL/GenBank/DDBJ databases">
        <title>Intensive care unit water sources are persistently colonized with multi-drug resistant bacteria and are the site of extensive horizontal gene transfer of antibiotic resistance genes.</title>
        <authorList>
            <person name="Diorio-Toth L."/>
        </authorList>
    </citation>
    <scope>NUCLEOTIDE SEQUENCE</scope>
    <source>
        <strain evidence="3">GD03885</strain>
    </source>
</reference>
<evidence type="ECO:0000313" key="3">
    <source>
        <dbReference type="EMBL" id="MDH0828123.1"/>
    </source>
</evidence>
<dbReference type="InterPro" id="IPR027417">
    <property type="entry name" value="P-loop_NTPase"/>
</dbReference>
<feature type="transmembrane region" description="Helical" evidence="2">
    <location>
        <begin position="127"/>
        <end position="146"/>
    </location>
</feature>
<accession>A0AA42MD07</accession>
<feature type="region of interest" description="Disordered" evidence="1">
    <location>
        <begin position="343"/>
        <end position="364"/>
    </location>
</feature>
<dbReference type="AlphaFoldDB" id="A0AA42MD07"/>
<dbReference type="Gene3D" id="3.40.50.300">
    <property type="entry name" value="P-loop containing nucleotide triphosphate hydrolases"/>
    <property type="match status" value="1"/>
</dbReference>
<dbReference type="RefSeq" id="WP_279679476.1">
    <property type="nucleotide sequence ID" value="NZ_JAOCCL010000101.1"/>
</dbReference>
<sequence length="364" mass="41552">DEFQDRPEFLFDGNRPSKNPMILELSKIRHYDIDLFLMTPDPDNLHKSLRKIVHVLYFVKRPHGNPNCCSIYTFDQFLSNPRAAADSKREPKKYSEYKLLTYKKSIQRLYTSAANHSSMRFKMPWKWIRNAFFILIGAIIILTLLFKIPIFGFFADAVRGMFGKDNNLSNLQNASTGHKPTDKTNTSATQSQAFVPEVECRKGVNVEKPECVKWFDDLSKGNQSVGNSEHSVSTVSYNPNTPFNDESFTDLTYEVTAKPVFSGCAKFNGEYIAYTQQGTRLKVSQADCRRVINDGDRPFNYFAQKQEIKPVDQSSDDHYKKAYQENIARLDAERYAKAQNPVVKPEQIPLGTPVPRDISGANSL</sequence>
<feature type="non-terminal residue" evidence="3">
    <location>
        <position position="1"/>
    </location>
</feature>
<dbReference type="Proteomes" id="UP001160116">
    <property type="component" value="Unassembled WGS sequence"/>
</dbReference>
<proteinExistence type="predicted"/>
<evidence type="ECO:0000313" key="4">
    <source>
        <dbReference type="Proteomes" id="UP001160116"/>
    </source>
</evidence>
<keyword evidence="2" id="KW-0812">Transmembrane</keyword>
<protein>
    <submittedName>
        <fullName evidence="3">Zonular occludens toxin</fullName>
    </submittedName>
</protein>
<keyword evidence="2" id="KW-1133">Transmembrane helix</keyword>
<comment type="caution">
    <text evidence="3">The sequence shown here is derived from an EMBL/GenBank/DDBJ whole genome shotgun (WGS) entry which is preliminary data.</text>
</comment>
<name>A0AA42MD07_ACIJO</name>
<evidence type="ECO:0000256" key="1">
    <source>
        <dbReference type="SAM" id="MobiDB-lite"/>
    </source>
</evidence>
<gene>
    <name evidence="3" type="ORF">N5C97_16920</name>
</gene>
<evidence type="ECO:0000256" key="2">
    <source>
        <dbReference type="SAM" id="Phobius"/>
    </source>
</evidence>
<organism evidence="3 4">
    <name type="scientific">Acinetobacter johnsonii</name>
    <dbReference type="NCBI Taxonomy" id="40214"/>
    <lineage>
        <taxon>Bacteria</taxon>
        <taxon>Pseudomonadati</taxon>
        <taxon>Pseudomonadota</taxon>
        <taxon>Gammaproteobacteria</taxon>
        <taxon>Moraxellales</taxon>
        <taxon>Moraxellaceae</taxon>
        <taxon>Acinetobacter</taxon>
    </lineage>
</organism>